<dbReference type="Pfam" id="PF09836">
    <property type="entry name" value="DUF2063"/>
    <property type="match status" value="1"/>
</dbReference>
<sequence length="257" mass="28631">MPPVAEAGYLRALQFQFARAIREPESAPLPPDVPARRMAVYQELFFNNVDSLLSANFPVIRTLHDDAAWKSLVRSFLATHRCQIPLFPEFGREFLKYLEDRQAAGSNDPPFLLELAHYEWAELALSIDEHAIDAVPHDAGGDVTRGIPVVSPLAWLLAYRFPVHRIRPEFQPDAAPAEPTLLLLIRGRDDRVSFLEINAITAALFERLQENARCTGLEVLDTLLHEVAPGAADALRQGGIQILHDLAARHALLGTHC</sequence>
<name>A0ABY6BDG8_9GAMM</name>
<organism evidence="3 4">
    <name type="scientific">Tahibacter amnicola</name>
    <dbReference type="NCBI Taxonomy" id="2976241"/>
    <lineage>
        <taxon>Bacteria</taxon>
        <taxon>Pseudomonadati</taxon>
        <taxon>Pseudomonadota</taxon>
        <taxon>Gammaproteobacteria</taxon>
        <taxon>Lysobacterales</taxon>
        <taxon>Rhodanobacteraceae</taxon>
        <taxon>Tahibacter</taxon>
    </lineage>
</organism>
<evidence type="ECO:0000313" key="4">
    <source>
        <dbReference type="Proteomes" id="UP001064632"/>
    </source>
</evidence>
<evidence type="ECO:0000259" key="1">
    <source>
        <dbReference type="Pfam" id="PF09836"/>
    </source>
</evidence>
<accession>A0ABY6BDG8</accession>
<feature type="domain" description="Putative DNA-binding" evidence="1">
    <location>
        <begin position="13"/>
        <end position="98"/>
    </location>
</feature>
<dbReference type="Gene3D" id="1.10.150.690">
    <property type="entry name" value="DUF2063"/>
    <property type="match status" value="1"/>
</dbReference>
<dbReference type="RefSeq" id="WP_261694250.1">
    <property type="nucleotide sequence ID" value="NZ_CP104694.1"/>
</dbReference>
<dbReference type="InterPro" id="IPR054098">
    <property type="entry name" value="NGO1945-like_C"/>
</dbReference>
<dbReference type="GO" id="GO:0003677">
    <property type="term" value="F:DNA binding"/>
    <property type="evidence" value="ECO:0007669"/>
    <property type="project" value="UniProtKB-KW"/>
</dbReference>
<evidence type="ECO:0000313" key="3">
    <source>
        <dbReference type="EMBL" id="UXI67273.1"/>
    </source>
</evidence>
<evidence type="ECO:0000259" key="2">
    <source>
        <dbReference type="Pfam" id="PF22106"/>
    </source>
</evidence>
<dbReference type="Proteomes" id="UP001064632">
    <property type="component" value="Chromosome"/>
</dbReference>
<dbReference type="Pfam" id="PF22106">
    <property type="entry name" value="NGO1945_C"/>
    <property type="match status" value="1"/>
</dbReference>
<keyword evidence="3" id="KW-0238">DNA-binding</keyword>
<proteinExistence type="predicted"/>
<dbReference type="EMBL" id="CP104694">
    <property type="protein sequence ID" value="UXI67273.1"/>
    <property type="molecule type" value="Genomic_DNA"/>
</dbReference>
<reference evidence="3" key="1">
    <citation type="submission" date="2022-09" db="EMBL/GenBank/DDBJ databases">
        <title>Tahibacter sp. nov., isolated from a fresh water.</title>
        <authorList>
            <person name="Baek J.H."/>
            <person name="Lee J.K."/>
            <person name="Kim J.M."/>
            <person name="Jeon C.O."/>
        </authorList>
    </citation>
    <scope>NUCLEOTIDE SEQUENCE</scope>
    <source>
        <strain evidence="3">W38</strain>
    </source>
</reference>
<feature type="domain" description="NGO1945-like C-terminal" evidence="2">
    <location>
        <begin position="151"/>
        <end position="247"/>
    </location>
</feature>
<keyword evidence="4" id="KW-1185">Reference proteome</keyword>
<dbReference type="InterPro" id="IPR018640">
    <property type="entry name" value="DUF2063"/>
</dbReference>
<gene>
    <name evidence="3" type="ORF">N4264_21420</name>
</gene>
<dbReference type="InterPro" id="IPR044922">
    <property type="entry name" value="DUF2063_N_sf"/>
</dbReference>
<dbReference type="Gene3D" id="3.90.930.50">
    <property type="match status" value="1"/>
</dbReference>
<protein>
    <submittedName>
        <fullName evidence="3">DNA-binding domain-containing protein</fullName>
    </submittedName>
</protein>